<evidence type="ECO:0000313" key="1">
    <source>
        <dbReference type="EMBL" id="MBO0949413.1"/>
    </source>
</evidence>
<gene>
    <name evidence="1" type="ORF">J2I46_12525</name>
</gene>
<organism evidence="1 2">
    <name type="scientific">Fibrella forsythiae</name>
    <dbReference type="NCBI Taxonomy" id="2817061"/>
    <lineage>
        <taxon>Bacteria</taxon>
        <taxon>Pseudomonadati</taxon>
        <taxon>Bacteroidota</taxon>
        <taxon>Cytophagia</taxon>
        <taxon>Cytophagales</taxon>
        <taxon>Spirosomataceae</taxon>
        <taxon>Fibrella</taxon>
    </lineage>
</organism>
<comment type="caution">
    <text evidence="1">The sequence shown here is derived from an EMBL/GenBank/DDBJ whole genome shotgun (WGS) entry which is preliminary data.</text>
</comment>
<dbReference type="EMBL" id="JAFMYW010000003">
    <property type="protein sequence ID" value="MBO0949413.1"/>
    <property type="molecule type" value="Genomic_DNA"/>
</dbReference>
<dbReference type="Proteomes" id="UP000664628">
    <property type="component" value="Unassembled WGS sequence"/>
</dbReference>
<protein>
    <submittedName>
        <fullName evidence="1">Uncharacterized protein</fullName>
    </submittedName>
</protein>
<name>A0ABS3JHE2_9BACT</name>
<sequence>MNNVAQSPRQLAQPALQTCRTQHQAWAVSLEQSEEEIDQLLTLLADLPSDSFRSLNHPIVGYMQSLGRLKSRIHNLRVDVVCTGASCSTPALASACPDPHFSQPVNSSSIISAVSAEYDRMKDRCQAFLSELMLLNLI</sequence>
<dbReference type="RefSeq" id="WP_207329375.1">
    <property type="nucleotide sequence ID" value="NZ_JAFMYW010000003.1"/>
</dbReference>
<accession>A0ABS3JHE2</accession>
<proteinExistence type="predicted"/>
<reference evidence="1 2" key="1">
    <citation type="submission" date="2021-03" db="EMBL/GenBank/DDBJ databases">
        <title>Fibrella sp. HMF5405 genome sequencing and assembly.</title>
        <authorList>
            <person name="Kang H."/>
            <person name="Kim H."/>
            <person name="Bae S."/>
            <person name="Joh K."/>
        </authorList>
    </citation>
    <scope>NUCLEOTIDE SEQUENCE [LARGE SCALE GENOMIC DNA]</scope>
    <source>
        <strain evidence="1 2">HMF5405</strain>
    </source>
</reference>
<keyword evidence="2" id="KW-1185">Reference proteome</keyword>
<evidence type="ECO:0000313" key="2">
    <source>
        <dbReference type="Proteomes" id="UP000664628"/>
    </source>
</evidence>